<name>A0A2A4FXT2_9SPHN</name>
<evidence type="ECO:0000313" key="2">
    <source>
        <dbReference type="Proteomes" id="UP000218934"/>
    </source>
</evidence>
<dbReference type="OrthoDB" id="9814782at2"/>
<organism evidence="1 2">
    <name type="scientific">Rhizorhabdus dicambivorans</name>
    <dbReference type="NCBI Taxonomy" id="1850238"/>
    <lineage>
        <taxon>Bacteria</taxon>
        <taxon>Pseudomonadati</taxon>
        <taxon>Pseudomonadota</taxon>
        <taxon>Alphaproteobacteria</taxon>
        <taxon>Sphingomonadales</taxon>
        <taxon>Sphingomonadaceae</taxon>
        <taxon>Rhizorhabdus</taxon>
    </lineage>
</organism>
<dbReference type="InterPro" id="IPR007375">
    <property type="entry name" value="SoxG"/>
</dbReference>
<sequence length="184" mass="19856">MHDTDKPIGHLAGTGLPFRPLAPGHQWALRLRAQAIEEASAAWQAPLDLAPLASSSRDGRHALKLGPDEWLLIAQTADAADGLAALARSTPLSLVEISDRELAWELSGDNAAQVLAAGCPLDLADASFPPGRATRTVYGHAEIVLWRPGAERAWQVRALRSFASYLTRHLAHAGRQCESKRTHQ</sequence>
<dbReference type="InterPro" id="IPR027266">
    <property type="entry name" value="TrmE/GcvT-like"/>
</dbReference>
<dbReference type="RefSeq" id="WP_066960488.1">
    <property type="nucleotide sequence ID" value="NZ_CP023449.1"/>
</dbReference>
<dbReference type="Gene3D" id="3.30.70.1520">
    <property type="entry name" value="Heterotetrameric sarcosine oxidase"/>
    <property type="match status" value="1"/>
</dbReference>
<dbReference type="AlphaFoldDB" id="A0A2A4FXT2"/>
<dbReference type="SUPFAM" id="SSF103025">
    <property type="entry name" value="Folate-binding domain"/>
    <property type="match status" value="1"/>
</dbReference>
<accession>A0A2A4FXT2</accession>
<dbReference type="Proteomes" id="UP000218934">
    <property type="component" value="Unassembled WGS sequence"/>
</dbReference>
<comment type="caution">
    <text evidence="1">The sequence shown here is derived from an EMBL/GenBank/DDBJ whole genome shotgun (WGS) entry which is preliminary data.</text>
</comment>
<dbReference type="EMBL" id="NWUF01000007">
    <property type="protein sequence ID" value="PCE42508.1"/>
    <property type="molecule type" value="Genomic_DNA"/>
</dbReference>
<evidence type="ECO:0000313" key="1">
    <source>
        <dbReference type="EMBL" id="PCE42508.1"/>
    </source>
</evidence>
<proteinExistence type="predicted"/>
<reference evidence="1 2" key="1">
    <citation type="submission" date="2017-09" db="EMBL/GenBank/DDBJ databases">
        <title>The Catabolism of 3,6-Dichlorosalicylic acid is Initiated by the Cytochrome P450 Monooxygenase DsmABC in Rhizorhabdus dicambivorans Ndbn-20.</title>
        <authorList>
            <person name="Na L."/>
        </authorList>
    </citation>
    <scope>NUCLEOTIDE SEQUENCE [LARGE SCALE GENOMIC DNA]</scope>
    <source>
        <strain evidence="1 2">Ndbn-20m</strain>
    </source>
</reference>
<dbReference type="KEGG" id="rdi:CMV14_07280"/>
<keyword evidence="2" id="KW-1185">Reference proteome</keyword>
<dbReference type="Pfam" id="PF04268">
    <property type="entry name" value="SoxG"/>
    <property type="match status" value="1"/>
</dbReference>
<protein>
    <submittedName>
        <fullName evidence="1">Sarcosine oxidase subunit gamma</fullName>
    </submittedName>
</protein>
<dbReference type="Gene3D" id="3.30.1360.120">
    <property type="entry name" value="Probable tRNA modification gtpase trme, domain 1"/>
    <property type="match status" value="1"/>
</dbReference>
<gene>
    <name evidence="1" type="ORF">COO09_08800</name>
</gene>